<dbReference type="EMBL" id="KT070867">
    <property type="protein sequence ID" value="AKQ08335.1"/>
    <property type="molecule type" value="Genomic_DNA"/>
</dbReference>
<dbReference type="SUPFAM" id="SSF56112">
    <property type="entry name" value="Protein kinase-like (PK-like)"/>
    <property type="match status" value="1"/>
</dbReference>
<evidence type="ECO:0000313" key="1">
    <source>
        <dbReference type="EMBL" id="AKQ08335.1"/>
    </source>
</evidence>
<evidence type="ECO:0000313" key="2">
    <source>
        <dbReference type="Proteomes" id="UP000223102"/>
    </source>
</evidence>
<reference evidence="1 2" key="1">
    <citation type="submission" date="2015-06" db="EMBL/GenBank/DDBJ databases">
        <title>Complete genome sequence of Bacillus cereus phage PBC2.</title>
        <authorList>
            <person name="Kong M."/>
            <person name="Ryu S."/>
        </authorList>
    </citation>
    <scope>NUCLEOTIDE SEQUENCE [LARGE SCALE GENOMIC DNA]</scope>
</reference>
<dbReference type="InterPro" id="IPR011009">
    <property type="entry name" value="Kinase-like_dom_sf"/>
</dbReference>
<protein>
    <recommendedName>
        <fullName evidence="3">Protein kinase</fullName>
    </recommendedName>
</protein>
<accession>A0A218KBR7</accession>
<gene>
    <name evidence="1" type="ORF">PBC2_020</name>
</gene>
<organism evidence="1 2">
    <name type="scientific">Bacillus phage PBC2</name>
    <dbReference type="NCBI Taxonomy" id="1675029"/>
    <lineage>
        <taxon>Viruses</taxon>
        <taxon>Duplodnaviria</taxon>
        <taxon>Heunggongvirae</taxon>
        <taxon>Uroviricota</taxon>
        <taxon>Caudoviricetes</taxon>
        <taxon>Andregratiavirinae</taxon>
        <taxon>Haetaevirus</taxon>
        <taxon>Haetaevirus PBC2</taxon>
    </lineage>
</organism>
<name>A0A218KBR7_9CAUD</name>
<evidence type="ECO:0008006" key="3">
    <source>
        <dbReference type="Google" id="ProtNLM"/>
    </source>
</evidence>
<dbReference type="Gene3D" id="1.10.510.10">
    <property type="entry name" value="Transferase(Phosphotransferase) domain 1"/>
    <property type="match status" value="1"/>
</dbReference>
<keyword evidence="2" id="KW-1185">Reference proteome</keyword>
<dbReference type="Proteomes" id="UP000223102">
    <property type="component" value="Segment"/>
</dbReference>
<proteinExistence type="predicted"/>
<sequence length="267" mass="30670">MIIRRGMTNLEGLEIEIVNEMEKEDLVHLTELVAKEKEGFGISRLPRLGSGAYGRVYEYKNYAIKYLRHGRSFKGESSNDVSVLKGLQHLDCVPTLYAVVGDNTIITSKVDGMTVEKFKQEVDCNETDEDMNFINPSFEQLFVEAMQKCFLAGFEPRDLHSGNVMIERKTGKPIIVDMGRFQTVTRSYIETLKDFNGEIDVTRNAQTQYWKRDMSDNVSRYVSAKRNNEKLNIRQEKMEQIDAIHNPAKIGELMMNMKYTGRILSSL</sequence>